<name>F9YB04_KETVW</name>
<evidence type="ECO:0000313" key="7">
    <source>
        <dbReference type="Proteomes" id="UP000000692"/>
    </source>
</evidence>
<dbReference type="GO" id="GO:0003700">
    <property type="term" value="F:DNA-binding transcription factor activity"/>
    <property type="evidence" value="ECO:0007669"/>
    <property type="project" value="TreeGrafter"/>
</dbReference>
<dbReference type="PROSITE" id="PS51077">
    <property type="entry name" value="HTH_ICLR"/>
    <property type="match status" value="1"/>
</dbReference>
<dbReference type="Gene3D" id="3.30.450.40">
    <property type="match status" value="2"/>
</dbReference>
<evidence type="ECO:0000313" key="6">
    <source>
        <dbReference type="EMBL" id="AEM42556.1"/>
    </source>
</evidence>
<dbReference type="EMBL" id="CP002019">
    <property type="protein sequence ID" value="AEM42556.1"/>
    <property type="molecule type" value="Genomic_DNA"/>
</dbReference>
<evidence type="ECO:0000259" key="4">
    <source>
        <dbReference type="PROSITE" id="PS51077"/>
    </source>
</evidence>
<dbReference type="Pfam" id="PF09339">
    <property type="entry name" value="HTH_IclR"/>
    <property type="match status" value="1"/>
</dbReference>
<protein>
    <submittedName>
        <fullName evidence="6">Putative transcriptional regulator, IclR family protein</fullName>
    </submittedName>
</protein>
<dbReference type="RefSeq" id="WP_013368482.1">
    <property type="nucleotide sequence ID" value="NC_017386.1"/>
</dbReference>
<dbReference type="SUPFAM" id="SSF46785">
    <property type="entry name" value="Winged helix' DNA-binding domain"/>
    <property type="match status" value="1"/>
</dbReference>
<dbReference type="HOGENOM" id="CLU_062618_4_1_5"/>
<keyword evidence="7" id="KW-1185">Reference proteome</keyword>
<dbReference type="PANTHER" id="PTHR30136">
    <property type="entry name" value="HELIX-TURN-HELIX TRANSCRIPTIONAL REGULATOR, ICLR FAMILY"/>
    <property type="match status" value="1"/>
</dbReference>
<dbReference type="GO" id="GO:0045892">
    <property type="term" value="P:negative regulation of DNA-templated transcription"/>
    <property type="evidence" value="ECO:0007669"/>
    <property type="project" value="TreeGrafter"/>
</dbReference>
<dbReference type="InterPro" id="IPR036390">
    <property type="entry name" value="WH_DNA-bd_sf"/>
</dbReference>
<feature type="domain" description="IclR-ED" evidence="5">
    <location>
        <begin position="70"/>
        <end position="228"/>
    </location>
</feature>
<dbReference type="PANTHER" id="PTHR30136:SF39">
    <property type="entry name" value="TRANSCRIPTIONAL REGULATORY PROTEIN"/>
    <property type="match status" value="1"/>
</dbReference>
<dbReference type="InterPro" id="IPR050707">
    <property type="entry name" value="HTH_MetabolicPath_Reg"/>
</dbReference>
<evidence type="ECO:0000259" key="5">
    <source>
        <dbReference type="PROSITE" id="PS51078"/>
    </source>
</evidence>
<reference evidence="6 7" key="1">
    <citation type="journal article" date="2011" name="J. Bacteriol.">
        <title>Complete genome sequence of the industrial strain Ketogulonicigenium vulgare WSH-001.</title>
        <authorList>
            <person name="Liu L."/>
            <person name="Li Y."/>
            <person name="Zhang J."/>
            <person name="Zhou Z."/>
            <person name="Liu J."/>
            <person name="Li X."/>
            <person name="Zhou J."/>
            <person name="Du G."/>
            <person name="Wang L."/>
            <person name="Chen J."/>
        </authorList>
    </citation>
    <scope>NUCLEOTIDE SEQUENCE [LARGE SCALE GENOMIC DNA]</scope>
    <source>
        <strain evidence="6 7">WSH-001</strain>
        <plasmid evidence="7">pKVU_100</plasmid>
    </source>
</reference>
<sequence>MPGNATAVIAVERAIALLDVFQEGDTTLSLAELARRTGLDKSTVLRISRTMATGGLMVQGSDSTWRLGPKLAHYGARYTASFIPEKHIAPELAILSAATGESAAIYIREGDKRVCLLRHDSTQAIRHSARIGDAMPINKGAAGWVMMAFDGEAGEPCATIRARGYHVTRGERDPEVASLAVPVWTIGGKLFGSVVLTGPLSRFDDEKINEFLPHLLEGARRISAILGAPTG</sequence>
<dbReference type="Gene3D" id="1.10.10.10">
    <property type="entry name" value="Winged helix-like DNA-binding domain superfamily/Winged helix DNA-binding domain"/>
    <property type="match status" value="1"/>
</dbReference>
<proteinExistence type="predicted"/>
<organism evidence="6 7">
    <name type="scientific">Ketogulonicigenium vulgare (strain WSH-001)</name>
    <dbReference type="NCBI Taxonomy" id="759362"/>
    <lineage>
        <taxon>Bacteria</taxon>
        <taxon>Pseudomonadati</taxon>
        <taxon>Pseudomonadota</taxon>
        <taxon>Alphaproteobacteria</taxon>
        <taxon>Rhodobacterales</taxon>
        <taxon>Roseobacteraceae</taxon>
        <taxon>Ketogulonicigenium</taxon>
    </lineage>
</organism>
<keyword evidence="2" id="KW-0238">DNA-binding</keyword>
<dbReference type="OrthoDB" id="9807558at2"/>
<dbReference type="InterPro" id="IPR005471">
    <property type="entry name" value="Tscrpt_reg_IclR_N"/>
</dbReference>
<dbReference type="KEGG" id="kvl:KVU_PA0137"/>
<evidence type="ECO:0000256" key="2">
    <source>
        <dbReference type="ARBA" id="ARBA00023125"/>
    </source>
</evidence>
<feature type="domain" description="HTH iclR-type" evidence="4">
    <location>
        <begin position="8"/>
        <end position="69"/>
    </location>
</feature>
<dbReference type="Pfam" id="PF01614">
    <property type="entry name" value="IclR_C"/>
    <property type="match status" value="2"/>
</dbReference>
<dbReference type="SUPFAM" id="SSF55781">
    <property type="entry name" value="GAF domain-like"/>
    <property type="match status" value="1"/>
</dbReference>
<dbReference type="InterPro" id="IPR029016">
    <property type="entry name" value="GAF-like_dom_sf"/>
</dbReference>
<dbReference type="GO" id="GO:0003677">
    <property type="term" value="F:DNA binding"/>
    <property type="evidence" value="ECO:0007669"/>
    <property type="project" value="UniProtKB-KW"/>
</dbReference>
<dbReference type="Proteomes" id="UP000000692">
    <property type="component" value="Plasmid 1"/>
</dbReference>
<keyword evidence="6" id="KW-0614">Plasmid</keyword>
<dbReference type="PROSITE" id="PS51078">
    <property type="entry name" value="ICLR_ED"/>
    <property type="match status" value="1"/>
</dbReference>
<keyword evidence="1" id="KW-0805">Transcription regulation</keyword>
<keyword evidence="3" id="KW-0804">Transcription</keyword>
<dbReference type="AlphaFoldDB" id="F9YB04"/>
<dbReference type="SMART" id="SM00346">
    <property type="entry name" value="HTH_ICLR"/>
    <property type="match status" value="1"/>
</dbReference>
<evidence type="ECO:0000256" key="3">
    <source>
        <dbReference type="ARBA" id="ARBA00023163"/>
    </source>
</evidence>
<dbReference type="InterPro" id="IPR014757">
    <property type="entry name" value="Tscrpt_reg_IclR_C"/>
</dbReference>
<evidence type="ECO:0000256" key="1">
    <source>
        <dbReference type="ARBA" id="ARBA00023015"/>
    </source>
</evidence>
<dbReference type="InterPro" id="IPR036388">
    <property type="entry name" value="WH-like_DNA-bd_sf"/>
</dbReference>
<geneLocation type="plasmid" evidence="7">
    <name>pKVU_100</name>
</geneLocation>
<accession>F9YB04</accession>
<gene>
    <name evidence="6" type="ordered locus">KVU_PA0137</name>
</gene>